<gene>
    <name evidence="2" type="ORF">KQX54_010704</name>
</gene>
<proteinExistence type="predicted"/>
<organism evidence="2 3">
    <name type="scientific">Cotesia glomerata</name>
    <name type="common">Lepidopteran parasitic wasp</name>
    <name type="synonym">Apanteles glomeratus</name>
    <dbReference type="NCBI Taxonomy" id="32391"/>
    <lineage>
        <taxon>Eukaryota</taxon>
        <taxon>Metazoa</taxon>
        <taxon>Ecdysozoa</taxon>
        <taxon>Arthropoda</taxon>
        <taxon>Hexapoda</taxon>
        <taxon>Insecta</taxon>
        <taxon>Pterygota</taxon>
        <taxon>Neoptera</taxon>
        <taxon>Endopterygota</taxon>
        <taxon>Hymenoptera</taxon>
        <taxon>Apocrita</taxon>
        <taxon>Ichneumonoidea</taxon>
        <taxon>Braconidae</taxon>
        <taxon>Microgastrinae</taxon>
        <taxon>Cotesia</taxon>
    </lineage>
</organism>
<dbReference type="EMBL" id="JAHXZJ010001864">
    <property type="protein sequence ID" value="KAH0549591.1"/>
    <property type="molecule type" value="Genomic_DNA"/>
</dbReference>
<evidence type="ECO:0000256" key="1">
    <source>
        <dbReference type="SAM" id="MobiDB-lite"/>
    </source>
</evidence>
<dbReference type="Proteomes" id="UP000826195">
    <property type="component" value="Unassembled WGS sequence"/>
</dbReference>
<evidence type="ECO:0000313" key="2">
    <source>
        <dbReference type="EMBL" id="KAH0549591.1"/>
    </source>
</evidence>
<keyword evidence="3" id="KW-1185">Reference proteome</keyword>
<reference evidence="2 3" key="1">
    <citation type="journal article" date="2021" name="J. Hered.">
        <title>A chromosome-level genome assembly of the parasitoid wasp, Cotesia glomerata (Hymenoptera: Braconidae).</title>
        <authorList>
            <person name="Pinto B.J."/>
            <person name="Weis J.J."/>
            <person name="Gamble T."/>
            <person name="Ode P.J."/>
            <person name="Paul R."/>
            <person name="Zaspel J.M."/>
        </authorList>
    </citation>
    <scope>NUCLEOTIDE SEQUENCE [LARGE SCALE GENOMIC DNA]</scope>
    <source>
        <strain evidence="2">CgM1</strain>
    </source>
</reference>
<evidence type="ECO:0000313" key="3">
    <source>
        <dbReference type="Proteomes" id="UP000826195"/>
    </source>
</evidence>
<dbReference type="AlphaFoldDB" id="A0AAV7IEG8"/>
<comment type="caution">
    <text evidence="2">The sequence shown here is derived from an EMBL/GenBank/DDBJ whole genome shotgun (WGS) entry which is preliminary data.</text>
</comment>
<protein>
    <submittedName>
        <fullName evidence="2">Uncharacterized protein</fullName>
    </submittedName>
</protein>
<feature type="region of interest" description="Disordered" evidence="1">
    <location>
        <begin position="80"/>
        <end position="138"/>
    </location>
</feature>
<feature type="compositionally biased region" description="Polar residues" evidence="1">
    <location>
        <begin position="1"/>
        <end position="10"/>
    </location>
</feature>
<accession>A0AAV7IEG8</accession>
<sequence length="138" mass="15619">MTSSIPQKVQNSRKKRSYRAVSPLLELHSDWSKTSSNSRKEGGWISTKILKKIKWLTSMESSTFIKNKMADFHEILNFHKKQNGRLSRNARLPRNGRLPAKSPASVSKTDPEMADSRDTNPRPYLPSVGNCCSDGNRS</sequence>
<feature type="region of interest" description="Disordered" evidence="1">
    <location>
        <begin position="1"/>
        <end position="20"/>
    </location>
</feature>
<name>A0AAV7IEG8_COTGL</name>
<feature type="compositionally biased region" description="Basic and acidic residues" evidence="1">
    <location>
        <begin position="109"/>
        <end position="120"/>
    </location>
</feature>